<dbReference type="GO" id="GO:0006269">
    <property type="term" value="P:DNA replication, synthesis of primer"/>
    <property type="evidence" value="ECO:0007669"/>
    <property type="project" value="TreeGrafter"/>
</dbReference>
<organism evidence="5 6">
    <name type="scientific">Candidatus Hakubella thermalkaliphila</name>
    <dbReference type="NCBI Taxonomy" id="2754717"/>
    <lineage>
        <taxon>Bacteria</taxon>
        <taxon>Bacillati</taxon>
        <taxon>Actinomycetota</taxon>
        <taxon>Actinomycetota incertae sedis</taxon>
        <taxon>Candidatus Hakubellales</taxon>
        <taxon>Candidatus Hakubellaceae</taxon>
        <taxon>Candidatus Hakubella</taxon>
    </lineage>
</organism>
<dbReference type="RefSeq" id="WP_246273435.1">
    <property type="nucleotide sequence ID" value="NZ_BLSC01000353.1"/>
</dbReference>
<sequence>MTPRLADGELEEIRERNDLVALVSEYTRLKKTGKNYSGLCPFHKEKTPSFVVDSGKQLYHCFGCGEGGHRLDPEDIRELVSWRPE</sequence>
<keyword evidence="1" id="KW-0479">Metal-binding</keyword>
<dbReference type="EMBL" id="BLSC01000353">
    <property type="protein sequence ID" value="GFP38135.1"/>
    <property type="molecule type" value="Genomic_DNA"/>
</dbReference>
<dbReference type="Pfam" id="PF01807">
    <property type="entry name" value="Zn_ribbon_DnaG"/>
    <property type="match status" value="1"/>
</dbReference>
<feature type="domain" description="Zinc finger CHC2-type" evidence="4">
    <location>
        <begin position="36"/>
        <end position="80"/>
    </location>
</feature>
<evidence type="ECO:0000256" key="2">
    <source>
        <dbReference type="ARBA" id="ARBA00022771"/>
    </source>
</evidence>
<gene>
    <name evidence="5" type="ORF">HKBW3S44_01815</name>
</gene>
<dbReference type="GO" id="GO:0008270">
    <property type="term" value="F:zinc ion binding"/>
    <property type="evidence" value="ECO:0007669"/>
    <property type="project" value="UniProtKB-KW"/>
</dbReference>
<dbReference type="PANTHER" id="PTHR30313">
    <property type="entry name" value="DNA PRIMASE"/>
    <property type="match status" value="1"/>
</dbReference>
<dbReference type="InterPro" id="IPR036977">
    <property type="entry name" value="DNA_primase_Znf_CHC2"/>
</dbReference>
<reference evidence="5 6" key="1">
    <citation type="journal article" date="2020" name="Front. Microbiol.">
        <title>Single-cell genomics of novel Actinobacteria with the Wood-Ljungdahl pathway discovered in a serpentinizing system.</title>
        <authorList>
            <person name="Merino N."/>
            <person name="Kawai M."/>
            <person name="Boyd E.S."/>
            <person name="Colman D.R."/>
            <person name="McGlynn S.E."/>
            <person name="Nealson K.H."/>
            <person name="Kurokawa K."/>
            <person name="Hongoh Y."/>
        </authorList>
    </citation>
    <scope>NUCLEOTIDE SEQUENCE [LARGE SCALE GENOMIC DNA]</scope>
    <source>
        <strain evidence="5 6">S44</strain>
    </source>
</reference>
<dbReference type="InterPro" id="IPR050219">
    <property type="entry name" value="DnaG_primase"/>
</dbReference>
<dbReference type="GO" id="GO:0005737">
    <property type="term" value="C:cytoplasm"/>
    <property type="evidence" value="ECO:0007669"/>
    <property type="project" value="TreeGrafter"/>
</dbReference>
<dbReference type="SMART" id="SM00400">
    <property type="entry name" value="ZnF_CHCC"/>
    <property type="match status" value="1"/>
</dbReference>
<proteinExistence type="predicted"/>
<protein>
    <submittedName>
        <fullName evidence="5">DNA primase</fullName>
    </submittedName>
</protein>
<evidence type="ECO:0000313" key="6">
    <source>
        <dbReference type="Proteomes" id="UP000561271"/>
    </source>
</evidence>
<dbReference type="Gene3D" id="3.90.580.10">
    <property type="entry name" value="Zinc finger, CHC2-type domain"/>
    <property type="match status" value="1"/>
</dbReference>
<evidence type="ECO:0000313" key="5">
    <source>
        <dbReference type="EMBL" id="GFP38135.1"/>
    </source>
</evidence>
<feature type="non-terminal residue" evidence="5">
    <location>
        <position position="85"/>
    </location>
</feature>
<dbReference type="GO" id="GO:0003677">
    <property type="term" value="F:DNA binding"/>
    <property type="evidence" value="ECO:0007669"/>
    <property type="project" value="InterPro"/>
</dbReference>
<dbReference type="SUPFAM" id="SSF57783">
    <property type="entry name" value="Zinc beta-ribbon"/>
    <property type="match status" value="1"/>
</dbReference>
<dbReference type="AlphaFoldDB" id="A0A6V8Q054"/>
<accession>A0A6V8Q054</accession>
<dbReference type="GO" id="GO:0003899">
    <property type="term" value="F:DNA-directed RNA polymerase activity"/>
    <property type="evidence" value="ECO:0007669"/>
    <property type="project" value="InterPro"/>
</dbReference>
<keyword evidence="2" id="KW-0863">Zinc-finger</keyword>
<keyword evidence="3" id="KW-0862">Zinc</keyword>
<dbReference type="Proteomes" id="UP000561271">
    <property type="component" value="Unassembled WGS sequence"/>
</dbReference>
<dbReference type="PANTHER" id="PTHR30313:SF2">
    <property type="entry name" value="DNA PRIMASE"/>
    <property type="match status" value="1"/>
</dbReference>
<evidence type="ECO:0000259" key="4">
    <source>
        <dbReference type="SMART" id="SM00400"/>
    </source>
</evidence>
<dbReference type="InterPro" id="IPR002694">
    <property type="entry name" value="Znf_CHC2"/>
</dbReference>
<comment type="caution">
    <text evidence="5">The sequence shown here is derived from an EMBL/GenBank/DDBJ whole genome shotgun (WGS) entry which is preliminary data.</text>
</comment>
<evidence type="ECO:0000256" key="3">
    <source>
        <dbReference type="ARBA" id="ARBA00022833"/>
    </source>
</evidence>
<name>A0A6V8Q054_9ACTN</name>
<evidence type="ECO:0000256" key="1">
    <source>
        <dbReference type="ARBA" id="ARBA00022723"/>
    </source>
</evidence>